<dbReference type="PANTHER" id="PTHR43844">
    <property type="entry name" value="METHIONINE SYNTHASE"/>
    <property type="match status" value="1"/>
</dbReference>
<sequence>MSKLKKHLKPNTSCGAPYRADHVGSLLRPQAVHDARKRYNATSVSPDGFTTTDELRSIEDEAIKDAVELQESLGLLAVTDGEYRRWFWHFDFMGALTGIELVEREEGVQFHGVQIPPIHPTITERIDFPDDHPMPDHFRYLASVSNVQPKISIPGPSCGHFRVAKEDIAPPEYRDVEVLFSDLTKTYAKAVKVFYEAGCRYLQMDDIFFAYLCDPDQRERKKAEGFDPDWLITQYAKVLHDAIVDRPDDMIIGMHLCRGNFRSTWAVEGAYDLAADAVFNQTDVDVYFMEYDSERAGSLRPLRLLPKGKKRVMAGFITTKDGALESLDAMKVRFEEASQFVDIDQLGIAPQCGFASTEEGNMLSEDQQKRKLELVVKTAEAIWGGVDM</sequence>
<organism evidence="2">
    <name type="scientific">marine metagenome</name>
    <dbReference type="NCBI Taxonomy" id="408172"/>
    <lineage>
        <taxon>unclassified sequences</taxon>
        <taxon>metagenomes</taxon>
        <taxon>ecological metagenomes</taxon>
    </lineage>
</organism>
<protein>
    <recommendedName>
        <fullName evidence="1">Cobalamin-independent methionine synthase MetE C-terminal/archaeal domain-containing protein</fullName>
    </recommendedName>
</protein>
<dbReference type="NCBIfam" id="NF005085">
    <property type="entry name" value="PRK06520.1"/>
    <property type="match status" value="1"/>
</dbReference>
<dbReference type="GO" id="GO:0008270">
    <property type="term" value="F:zinc ion binding"/>
    <property type="evidence" value="ECO:0007669"/>
    <property type="project" value="InterPro"/>
</dbReference>
<dbReference type="GO" id="GO:0003871">
    <property type="term" value="F:5-methyltetrahydropteroyltriglutamate-homocysteine S-methyltransferase activity"/>
    <property type="evidence" value="ECO:0007669"/>
    <property type="project" value="InterPro"/>
</dbReference>
<name>A0A382HL44_9ZZZZ</name>
<evidence type="ECO:0000259" key="1">
    <source>
        <dbReference type="Pfam" id="PF01717"/>
    </source>
</evidence>
<dbReference type="CDD" id="cd03311">
    <property type="entry name" value="CIMS_C_terminal_like"/>
    <property type="match status" value="1"/>
</dbReference>
<dbReference type="GO" id="GO:0009086">
    <property type="term" value="P:methionine biosynthetic process"/>
    <property type="evidence" value="ECO:0007669"/>
    <property type="project" value="InterPro"/>
</dbReference>
<dbReference type="SUPFAM" id="SSF51726">
    <property type="entry name" value="UROD/MetE-like"/>
    <property type="match status" value="1"/>
</dbReference>
<dbReference type="EMBL" id="UINC01061921">
    <property type="protein sequence ID" value="SVB88010.1"/>
    <property type="molecule type" value="Genomic_DNA"/>
</dbReference>
<gene>
    <name evidence="2" type="ORF">METZ01_LOCUS240864</name>
</gene>
<dbReference type="InterPro" id="IPR038071">
    <property type="entry name" value="UROD/MetE-like_sf"/>
</dbReference>
<dbReference type="Gene3D" id="3.20.20.210">
    <property type="match status" value="1"/>
</dbReference>
<feature type="domain" description="Cobalamin-independent methionine synthase MetE C-terminal/archaeal" evidence="1">
    <location>
        <begin position="48"/>
        <end position="359"/>
    </location>
</feature>
<proteinExistence type="predicted"/>
<dbReference type="AlphaFoldDB" id="A0A382HL44"/>
<dbReference type="PANTHER" id="PTHR43844:SF1">
    <property type="entry name" value="METHIONINE SYNTHASE"/>
    <property type="match status" value="1"/>
</dbReference>
<dbReference type="Pfam" id="PF01717">
    <property type="entry name" value="Meth_synt_2"/>
    <property type="match status" value="1"/>
</dbReference>
<dbReference type="InterPro" id="IPR002629">
    <property type="entry name" value="Met_Synth_C/arc"/>
</dbReference>
<reference evidence="2" key="1">
    <citation type="submission" date="2018-05" db="EMBL/GenBank/DDBJ databases">
        <authorList>
            <person name="Lanie J.A."/>
            <person name="Ng W.-L."/>
            <person name="Kazmierczak K.M."/>
            <person name="Andrzejewski T.M."/>
            <person name="Davidsen T.M."/>
            <person name="Wayne K.J."/>
            <person name="Tettelin H."/>
            <person name="Glass J.I."/>
            <person name="Rusch D."/>
            <person name="Podicherti R."/>
            <person name="Tsui H.-C.T."/>
            <person name="Winkler M.E."/>
        </authorList>
    </citation>
    <scope>NUCLEOTIDE SEQUENCE</scope>
</reference>
<accession>A0A382HL44</accession>
<evidence type="ECO:0000313" key="2">
    <source>
        <dbReference type="EMBL" id="SVB88010.1"/>
    </source>
</evidence>